<accession>A0A172QXM5</accession>
<feature type="coiled-coil region" evidence="1">
    <location>
        <begin position="167"/>
        <end position="197"/>
    </location>
</feature>
<dbReference type="Proteomes" id="UP000076929">
    <property type="component" value="Plasmid pCRULAC1"/>
</dbReference>
<name>A0A172QXM5_9CORY</name>
<geneLocation type="plasmid" evidence="2 3">
    <name>pCRULAC1</name>
</geneLocation>
<gene>
    <name evidence="2" type="ORF">ccrud_14040</name>
</gene>
<protein>
    <submittedName>
        <fullName evidence="2">Uncharacterized protein</fullName>
    </submittedName>
</protein>
<evidence type="ECO:0000256" key="1">
    <source>
        <dbReference type="SAM" id="Coils"/>
    </source>
</evidence>
<reference evidence="2 3" key="1">
    <citation type="submission" date="2016-05" db="EMBL/GenBank/DDBJ databases">
        <title>Complete genome sequence of Corynebacterium crudilactis, a new Corynebacterium species isolated from raw cow's milk.</title>
        <authorList>
            <person name="Christian R."/>
            <person name="Zimmermann J."/>
            <person name="Lipski A."/>
            <person name="Kalinowski J."/>
        </authorList>
    </citation>
    <scope>NUCLEOTIDE SEQUENCE [LARGE SCALE GENOMIC DNA]</scope>
    <source>
        <strain evidence="2 3">JZ16</strain>
        <plasmid evidence="2 3">pCRULAC1</plasmid>
    </source>
</reference>
<keyword evidence="2" id="KW-0614">Plasmid</keyword>
<sequence length="228" mass="25565">MTIYTLSANQKYDPHGRSEPITGTLKDIQTHLLEQAGKTNQELGIWTVWELDENDYEDDEEPRTPIELTPGSLKECASDLWDIHPNHITITEQPNSTDLHTIATFIAGKLRLNPTFTLTAAENYLAGLEETDNRTINRNALSDNDITYLTTTITTAQKDGTLGKDAIHQLEKTAHQLEQTQTQLDNLLQQRDNLIVKALGEGASVNDVAEAADRSAAWIRKFRKHVGY</sequence>
<dbReference type="EMBL" id="CP015623">
    <property type="protein sequence ID" value="ANE05457.1"/>
    <property type="molecule type" value="Genomic_DNA"/>
</dbReference>
<proteinExistence type="predicted"/>
<dbReference type="AlphaFoldDB" id="A0A172QXM5"/>
<keyword evidence="3" id="KW-1185">Reference proteome</keyword>
<keyword evidence="1" id="KW-0175">Coiled coil</keyword>
<organism evidence="2 3">
    <name type="scientific">Corynebacterium crudilactis</name>
    <dbReference type="NCBI Taxonomy" id="1652495"/>
    <lineage>
        <taxon>Bacteria</taxon>
        <taxon>Bacillati</taxon>
        <taxon>Actinomycetota</taxon>
        <taxon>Actinomycetes</taxon>
        <taxon>Mycobacteriales</taxon>
        <taxon>Corynebacteriaceae</taxon>
        <taxon>Corynebacterium</taxon>
    </lineage>
</organism>
<dbReference type="RefSeq" id="WP_066570128.1">
    <property type="nucleotide sequence ID" value="NZ_CP015623.1"/>
</dbReference>
<dbReference type="KEGG" id="ccjz:ccrud_14040"/>
<evidence type="ECO:0000313" key="3">
    <source>
        <dbReference type="Proteomes" id="UP000076929"/>
    </source>
</evidence>
<evidence type="ECO:0000313" key="2">
    <source>
        <dbReference type="EMBL" id="ANE05457.1"/>
    </source>
</evidence>